<evidence type="ECO:0000313" key="3">
    <source>
        <dbReference type="EMBL" id="KNC25602.1"/>
    </source>
</evidence>
<sequence>MDTKTTQLDFKILVDQTLNCLEKFDAVSRCDALHYLLRNLKYKYPEACEQVIPNIFPQTAGLTDNKKHLQLLLAPKKEEECIKNEDENASTDLNQNFEKILCKEEFMCLDEDDNAYADDADNENSSSLSKRVRYANSNVARGALRTAAGSASSIVQQTVGDPLDLIPSSVIHARRLGRIATADAEADESNSLDAIGSENSLKRSRRRAFGFNAAGRNTFGKLNPQTSRLLLVGEKLQRVSRLGEGYVFHPDTEFTVRFHYSSQELSIRVFKEQFRIYLKSALKRHDKEFLKEFQREFVFNGRLLGTTPPKHVLEKLRAERLEEWQQQKLRKQQLQLQQQQLQLQQQQQQQQQQHHQMMLMQQRRRILAGSMSASGNAYDSEMEFELETESQLSSASQEIMKFEEVIDEGVGPGRLIDGLVMEPEMDDVIGGGSGASVSGSSNSSGGNGLDTLPNDLATNDSASTFVGNSASGPVGGPTFKNHLTQQQQH</sequence>
<accession>A0A0L0BZV7</accession>
<feature type="compositionally biased region" description="Polar residues" evidence="2">
    <location>
        <begin position="456"/>
        <end position="471"/>
    </location>
</feature>
<feature type="region of interest" description="Disordered" evidence="2">
    <location>
        <begin position="426"/>
        <end position="489"/>
    </location>
</feature>
<gene>
    <name evidence="3" type="ORF">FF38_05794</name>
</gene>
<evidence type="ECO:0000313" key="4">
    <source>
        <dbReference type="Proteomes" id="UP000037069"/>
    </source>
</evidence>
<feature type="compositionally biased region" description="Low complexity" evidence="2">
    <location>
        <begin position="435"/>
        <end position="444"/>
    </location>
</feature>
<evidence type="ECO:0000256" key="1">
    <source>
        <dbReference type="SAM" id="Coils"/>
    </source>
</evidence>
<dbReference type="EMBL" id="JRES01001096">
    <property type="protein sequence ID" value="KNC25602.1"/>
    <property type="molecule type" value="Genomic_DNA"/>
</dbReference>
<protein>
    <submittedName>
        <fullName evidence="3">Uncharacterized protein</fullName>
    </submittedName>
</protein>
<feature type="coiled-coil region" evidence="1">
    <location>
        <begin position="326"/>
        <end position="356"/>
    </location>
</feature>
<keyword evidence="4" id="KW-1185">Reference proteome</keyword>
<dbReference type="OrthoDB" id="8922241at2759"/>
<organism evidence="3 4">
    <name type="scientific">Lucilia cuprina</name>
    <name type="common">Green bottle fly</name>
    <name type="synonym">Australian sheep blowfly</name>
    <dbReference type="NCBI Taxonomy" id="7375"/>
    <lineage>
        <taxon>Eukaryota</taxon>
        <taxon>Metazoa</taxon>
        <taxon>Ecdysozoa</taxon>
        <taxon>Arthropoda</taxon>
        <taxon>Hexapoda</taxon>
        <taxon>Insecta</taxon>
        <taxon>Pterygota</taxon>
        <taxon>Neoptera</taxon>
        <taxon>Endopterygota</taxon>
        <taxon>Diptera</taxon>
        <taxon>Brachycera</taxon>
        <taxon>Muscomorpha</taxon>
        <taxon>Oestroidea</taxon>
        <taxon>Calliphoridae</taxon>
        <taxon>Luciliinae</taxon>
        <taxon>Lucilia</taxon>
    </lineage>
</organism>
<proteinExistence type="predicted"/>
<dbReference type="AlphaFoldDB" id="A0A0L0BZV7"/>
<name>A0A0L0BZV7_LUCCU</name>
<dbReference type="Proteomes" id="UP000037069">
    <property type="component" value="Unassembled WGS sequence"/>
</dbReference>
<comment type="caution">
    <text evidence="3">The sequence shown here is derived from an EMBL/GenBank/DDBJ whole genome shotgun (WGS) entry which is preliminary data.</text>
</comment>
<reference evidence="3 4" key="1">
    <citation type="journal article" date="2015" name="Nat. Commun.">
        <title>Lucilia cuprina genome unlocks parasitic fly biology to underpin future interventions.</title>
        <authorList>
            <person name="Anstead C.A."/>
            <person name="Korhonen P.K."/>
            <person name="Young N.D."/>
            <person name="Hall R.S."/>
            <person name="Jex A.R."/>
            <person name="Murali S.C."/>
            <person name="Hughes D.S."/>
            <person name="Lee S.F."/>
            <person name="Perry T."/>
            <person name="Stroehlein A.J."/>
            <person name="Ansell B.R."/>
            <person name="Breugelmans B."/>
            <person name="Hofmann A."/>
            <person name="Qu J."/>
            <person name="Dugan S."/>
            <person name="Lee S.L."/>
            <person name="Chao H."/>
            <person name="Dinh H."/>
            <person name="Han Y."/>
            <person name="Doddapaneni H.V."/>
            <person name="Worley K.C."/>
            <person name="Muzny D.M."/>
            <person name="Ioannidis P."/>
            <person name="Waterhouse R.M."/>
            <person name="Zdobnov E.M."/>
            <person name="James P.J."/>
            <person name="Bagnall N.H."/>
            <person name="Kotze A.C."/>
            <person name="Gibbs R.A."/>
            <person name="Richards S."/>
            <person name="Batterham P."/>
            <person name="Gasser R.B."/>
        </authorList>
    </citation>
    <scope>NUCLEOTIDE SEQUENCE [LARGE SCALE GENOMIC DNA]</scope>
    <source>
        <strain evidence="3 4">LS</strain>
        <tissue evidence="3">Full body</tissue>
    </source>
</reference>
<keyword evidence="1" id="KW-0175">Coiled coil</keyword>
<evidence type="ECO:0000256" key="2">
    <source>
        <dbReference type="SAM" id="MobiDB-lite"/>
    </source>
</evidence>
<feature type="non-terminal residue" evidence="3">
    <location>
        <position position="489"/>
    </location>
</feature>